<feature type="compositionally biased region" description="Basic and acidic residues" evidence="2">
    <location>
        <begin position="460"/>
        <end position="479"/>
    </location>
</feature>
<accession>A0A8H3I4H3</accession>
<feature type="compositionally biased region" description="Basic and acidic residues" evidence="2">
    <location>
        <begin position="526"/>
        <end position="567"/>
    </location>
</feature>
<feature type="compositionally biased region" description="Basic residues" evidence="2">
    <location>
        <begin position="497"/>
        <end position="513"/>
    </location>
</feature>
<evidence type="ECO:0000313" key="4">
    <source>
        <dbReference type="Proteomes" id="UP000664521"/>
    </source>
</evidence>
<dbReference type="EMBL" id="CAJPDS010000005">
    <property type="protein sequence ID" value="CAF9907015.1"/>
    <property type="molecule type" value="Genomic_DNA"/>
</dbReference>
<feature type="compositionally biased region" description="Polar residues" evidence="2">
    <location>
        <begin position="711"/>
        <end position="728"/>
    </location>
</feature>
<feature type="compositionally biased region" description="Acidic residues" evidence="2">
    <location>
        <begin position="568"/>
        <end position="581"/>
    </location>
</feature>
<feature type="compositionally biased region" description="Polar residues" evidence="2">
    <location>
        <begin position="303"/>
        <end position="326"/>
    </location>
</feature>
<feature type="region of interest" description="Disordered" evidence="2">
    <location>
        <begin position="449"/>
        <end position="635"/>
    </location>
</feature>
<feature type="region of interest" description="Disordered" evidence="2">
    <location>
        <begin position="404"/>
        <end position="433"/>
    </location>
</feature>
<dbReference type="AlphaFoldDB" id="A0A8H3I4H3"/>
<feature type="compositionally biased region" description="Basic and acidic residues" evidence="2">
    <location>
        <begin position="406"/>
        <end position="415"/>
    </location>
</feature>
<name>A0A8H3I4H3_9LECA</name>
<reference evidence="3" key="1">
    <citation type="submission" date="2021-03" db="EMBL/GenBank/DDBJ databases">
        <authorList>
            <person name="Tagirdzhanova G."/>
        </authorList>
    </citation>
    <scope>NUCLEOTIDE SEQUENCE</scope>
</reference>
<protein>
    <submittedName>
        <fullName evidence="3">Uncharacterized protein</fullName>
    </submittedName>
</protein>
<proteinExistence type="predicted"/>
<feature type="compositionally biased region" description="Basic and acidic residues" evidence="2">
    <location>
        <begin position="582"/>
        <end position="609"/>
    </location>
</feature>
<sequence length="728" mass="80142">MAFDLNNAAVFDEYWANSFTSNNTNTLSQQNDNTERRDMDSYNIHFAETLRRNTSSGFVQNTGSPQVYQINPYNPSQVDVGNIFNNGAALVEHDTRTPTQGPNLPRGNELISNSPFQENATVGLTANGLITPLVDQRHVGNIQGAHQARATLSDQSVTSVQNPQSSQGASAPHLQQKNPTCNQVAAHIRRLSKAKADAEKNLDALLMENRQLRLDNQQMRTGIQQMQAHIGQQDKFKQHLEHQNNQLREFAKQAHHGQLAASGGRPSNKEMIKACLDPARTATGPNSHGPAAQHPLQDKSGFNPVSATPTAVLNQNGRSTHPNEQPATPAPHNPLGYLSPAYAGKAYPTPPDTEQPRIITTSPTVSSLQAFKPQAETIDLTLDELENDTPMTQIAADTTDINKAPASDEHSRDHYVNNSTSKVLGGPKKEPPWIHGERVKVKEQMQNEVFARGKSKSKRKAEAEEGPVKKAKTGRDGKATKPVQEEPVQEESVQGKPVKKPRVSAKPKARTAAKKCIAEPAADTAFSDKERKDKETLEFAHECGDELTAENEKEAEEKEAQKKKEQEQLEWADEYGEELTAENEKDAEKEAQEAEKKKAQEAQKKKEQEQEQLEWADEYGEELTAANEKEAQEKEALVVAAEAGINAQSEPGAEDNLDAELNENKQYKADACIDPTPLVVNHELKGQHADKEEEVTVDRPSSPFDSLFENDGSSCGTEDSRMSNQPDS</sequence>
<evidence type="ECO:0000256" key="2">
    <source>
        <dbReference type="SAM" id="MobiDB-lite"/>
    </source>
</evidence>
<comment type="caution">
    <text evidence="3">The sequence shown here is derived from an EMBL/GenBank/DDBJ whole genome shotgun (WGS) entry which is preliminary data.</text>
</comment>
<feature type="region of interest" description="Disordered" evidence="2">
    <location>
        <begin position="145"/>
        <end position="180"/>
    </location>
</feature>
<keyword evidence="1" id="KW-0175">Coiled coil</keyword>
<evidence type="ECO:0000313" key="3">
    <source>
        <dbReference type="EMBL" id="CAF9907015.1"/>
    </source>
</evidence>
<gene>
    <name evidence="3" type="ORF">HETSPECPRED_007019</name>
</gene>
<feature type="compositionally biased region" description="Basic and acidic residues" evidence="2">
    <location>
        <begin position="685"/>
        <end position="697"/>
    </location>
</feature>
<feature type="region of interest" description="Disordered" evidence="2">
    <location>
        <begin position="279"/>
        <end position="356"/>
    </location>
</feature>
<keyword evidence="4" id="KW-1185">Reference proteome</keyword>
<feature type="coiled-coil region" evidence="1">
    <location>
        <begin position="188"/>
        <end position="215"/>
    </location>
</feature>
<organism evidence="3 4">
    <name type="scientific">Heterodermia speciosa</name>
    <dbReference type="NCBI Taxonomy" id="116794"/>
    <lineage>
        <taxon>Eukaryota</taxon>
        <taxon>Fungi</taxon>
        <taxon>Dikarya</taxon>
        <taxon>Ascomycota</taxon>
        <taxon>Pezizomycotina</taxon>
        <taxon>Lecanoromycetes</taxon>
        <taxon>OSLEUM clade</taxon>
        <taxon>Lecanoromycetidae</taxon>
        <taxon>Caliciales</taxon>
        <taxon>Physciaceae</taxon>
        <taxon>Heterodermia</taxon>
    </lineage>
</organism>
<feature type="compositionally biased region" description="Polar residues" evidence="2">
    <location>
        <begin position="150"/>
        <end position="180"/>
    </location>
</feature>
<dbReference type="Proteomes" id="UP000664521">
    <property type="component" value="Unassembled WGS sequence"/>
</dbReference>
<feature type="compositionally biased region" description="Acidic residues" evidence="2">
    <location>
        <begin position="610"/>
        <end position="621"/>
    </location>
</feature>
<evidence type="ECO:0000256" key="1">
    <source>
        <dbReference type="SAM" id="Coils"/>
    </source>
</evidence>
<feature type="region of interest" description="Disordered" evidence="2">
    <location>
        <begin position="685"/>
        <end position="728"/>
    </location>
</feature>